<dbReference type="SMART" id="SM01126">
    <property type="entry name" value="DDE_Tnp_IS1595"/>
    <property type="match status" value="1"/>
</dbReference>
<evidence type="ECO:0000313" key="2">
    <source>
        <dbReference type="EMBL" id="TXC62620.1"/>
    </source>
</evidence>
<dbReference type="AlphaFoldDB" id="A0A5C6TR17"/>
<keyword evidence="3" id="KW-1185">Reference proteome</keyword>
<gene>
    <name evidence="2" type="ORF">FRZ32_02460</name>
</gene>
<organism evidence="2 3">
    <name type="scientific">Allosphingosinicella ginsenosidimutans</name>
    <dbReference type="NCBI Taxonomy" id="1176539"/>
    <lineage>
        <taxon>Bacteria</taxon>
        <taxon>Pseudomonadati</taxon>
        <taxon>Pseudomonadota</taxon>
        <taxon>Alphaproteobacteria</taxon>
        <taxon>Sphingomonadales</taxon>
        <taxon>Sphingomonadaceae</taxon>
        <taxon>Allosphingosinicella</taxon>
    </lineage>
</organism>
<dbReference type="Proteomes" id="UP000321249">
    <property type="component" value="Unassembled WGS sequence"/>
</dbReference>
<proteinExistence type="predicted"/>
<accession>A0A5C6TR17</accession>
<dbReference type="NCBIfam" id="NF033547">
    <property type="entry name" value="transpos_IS1595"/>
    <property type="match status" value="1"/>
</dbReference>
<dbReference type="RefSeq" id="WP_147042008.1">
    <property type="nucleotide sequence ID" value="NZ_BAABIR010000002.1"/>
</dbReference>
<dbReference type="Pfam" id="PF12760">
    <property type="entry name" value="Zn_ribbon_IS1595"/>
    <property type="match status" value="1"/>
</dbReference>
<dbReference type="Pfam" id="PF12762">
    <property type="entry name" value="DDE_Tnp_IS1595"/>
    <property type="match status" value="1"/>
</dbReference>
<evidence type="ECO:0000313" key="3">
    <source>
        <dbReference type="Proteomes" id="UP000321249"/>
    </source>
</evidence>
<name>A0A5C6TR17_9SPHN</name>
<dbReference type="EMBL" id="VOQQ01000001">
    <property type="protein sequence ID" value="TXC62620.1"/>
    <property type="molecule type" value="Genomic_DNA"/>
</dbReference>
<comment type="caution">
    <text evidence="2">The sequence shown here is derived from an EMBL/GenBank/DDBJ whole genome shotgun (WGS) entry which is preliminary data.</text>
</comment>
<dbReference type="InterPro" id="IPR024445">
    <property type="entry name" value="Tnp_ISXO2-like"/>
</dbReference>
<dbReference type="PANTHER" id="PTHR47163">
    <property type="entry name" value="DDE_TNP_IS1595 DOMAIN-CONTAINING PROTEIN"/>
    <property type="match status" value="1"/>
</dbReference>
<feature type="domain" description="ISXO2-like transposase" evidence="1">
    <location>
        <begin position="143"/>
        <end position="291"/>
    </location>
</feature>
<dbReference type="PANTHER" id="PTHR47163:SF2">
    <property type="entry name" value="SI:DKEY-17M8.2"/>
    <property type="match status" value="1"/>
</dbReference>
<dbReference type="OrthoDB" id="271821at2"/>
<reference evidence="2 3" key="1">
    <citation type="journal article" date="2015" name="J. Microbiol.">
        <title>Sphingosinicella ginsenosidimutans sp. nov., with ginsenoside converting activity.</title>
        <authorList>
            <person name="Kim J.K."/>
            <person name="Kang M.S."/>
            <person name="Park S.C."/>
            <person name="Kim K.M."/>
            <person name="Choi K."/>
            <person name="Yoon M.H."/>
            <person name="Im W.T."/>
        </authorList>
    </citation>
    <scope>NUCLEOTIDE SEQUENCE [LARGE SCALE GENOMIC DNA]</scope>
    <source>
        <strain evidence="2 3">BS-11</strain>
    </source>
</reference>
<dbReference type="InterPro" id="IPR024442">
    <property type="entry name" value="Transposase_Zn_ribbon"/>
</dbReference>
<evidence type="ECO:0000259" key="1">
    <source>
        <dbReference type="SMART" id="SM01126"/>
    </source>
</evidence>
<sequence length="320" mass="35878">MELNSIADIASFLTDEAAAQQAFADLRWPNGNVTCPLCEGGKKVYEVAYVRRDARTGEVKPTVRKQWKCGACRKKFSVTSGSIFEGAHIPVGKWIYAIYMMCSSKKGVSANQLSRQLKLSYKSAWFMCHRVREAMLQEPLAGMLGSGPDAIVELDETFVGGKKKNNRHRNRTAQAGKKAAVMTLIDREGDVKTVHVPNVRKGTLQELARPIVDQSANIVTDAHLSYTGLDQYFHSHHTVDHSQTFVRGIIFHTNFAESYHSLLKRGIIGAFHHVSDKHLSRYLAEFDRRWNSRKMTDGDRAVSVLRTAPSKRLRYAALVG</sequence>
<dbReference type="InterPro" id="IPR053164">
    <property type="entry name" value="IS1016-like_transposase"/>
</dbReference>
<protein>
    <submittedName>
        <fullName evidence="2">IS1595 family transposase</fullName>
    </submittedName>
</protein>